<dbReference type="Pfam" id="PF13474">
    <property type="entry name" value="SnoaL_3"/>
    <property type="match status" value="1"/>
</dbReference>
<dbReference type="InterPro" id="IPR037401">
    <property type="entry name" value="SnoaL-like"/>
</dbReference>
<accession>A0ABX3PB61</accession>
<dbReference type="InterPro" id="IPR032710">
    <property type="entry name" value="NTF2-like_dom_sf"/>
</dbReference>
<name>A0ABX3PB61_9HYPH</name>
<dbReference type="Proteomes" id="UP000192652">
    <property type="component" value="Unassembled WGS sequence"/>
</dbReference>
<dbReference type="Gene3D" id="3.10.450.50">
    <property type="match status" value="1"/>
</dbReference>
<dbReference type="SUPFAM" id="SSF54427">
    <property type="entry name" value="NTF2-like"/>
    <property type="match status" value="1"/>
</dbReference>
<protein>
    <recommendedName>
        <fullName evidence="1">SnoaL-like domain-containing protein</fullName>
    </recommendedName>
</protein>
<organism evidence="2 3">
    <name type="scientific">Xaviernesmea rhizosphaerae</name>
    <dbReference type="NCBI Taxonomy" id="1672749"/>
    <lineage>
        <taxon>Bacteria</taxon>
        <taxon>Pseudomonadati</taxon>
        <taxon>Pseudomonadota</taxon>
        <taxon>Alphaproteobacteria</taxon>
        <taxon>Hyphomicrobiales</taxon>
        <taxon>Rhizobiaceae</taxon>
        <taxon>Rhizobium/Agrobacterium group</taxon>
        <taxon>Xaviernesmea</taxon>
    </lineage>
</organism>
<feature type="domain" description="SnoaL-like" evidence="1">
    <location>
        <begin position="5"/>
        <end position="103"/>
    </location>
</feature>
<dbReference type="EMBL" id="MSPX01000012">
    <property type="protein sequence ID" value="OQP85661.1"/>
    <property type="molecule type" value="Genomic_DNA"/>
</dbReference>
<evidence type="ECO:0000313" key="3">
    <source>
        <dbReference type="Proteomes" id="UP000192652"/>
    </source>
</evidence>
<gene>
    <name evidence="2" type="ORF">BTR14_14415</name>
</gene>
<reference evidence="2 3" key="1">
    <citation type="journal article" date="2017" name="Antonie Van Leeuwenhoek">
        <title>Rhizobium rhizosphaerae sp. nov., a novel species isolated from rice rhizosphere.</title>
        <authorList>
            <person name="Zhao J.J."/>
            <person name="Zhang J."/>
            <person name="Zhang R.J."/>
            <person name="Zhang C.W."/>
            <person name="Yin H.Q."/>
            <person name="Zhang X.X."/>
        </authorList>
    </citation>
    <scope>NUCLEOTIDE SEQUENCE [LARGE SCALE GENOMIC DNA]</scope>
    <source>
        <strain evidence="2 3">RD15</strain>
    </source>
</reference>
<proteinExistence type="predicted"/>
<keyword evidence="3" id="KW-1185">Reference proteome</keyword>
<evidence type="ECO:0000313" key="2">
    <source>
        <dbReference type="EMBL" id="OQP85661.1"/>
    </source>
</evidence>
<sequence>MSGLLRSRDPSIVDELWSDGFRLVGSEVGEMATSREQLVALFGKLFTRTVRYAFDFPIVEVDVDGNVAWLFAEGALLADDGEKSERLPYRLTAVFTFADERWRWRLFSGAEPAPSLEAP</sequence>
<evidence type="ECO:0000259" key="1">
    <source>
        <dbReference type="Pfam" id="PF13474"/>
    </source>
</evidence>
<comment type="caution">
    <text evidence="2">The sequence shown here is derived from an EMBL/GenBank/DDBJ whole genome shotgun (WGS) entry which is preliminary data.</text>
</comment>